<evidence type="ECO:0000256" key="4">
    <source>
        <dbReference type="ARBA" id="ARBA00022741"/>
    </source>
</evidence>
<dbReference type="Gene3D" id="2.40.30.10">
    <property type="entry name" value="Translation factors"/>
    <property type="match status" value="1"/>
</dbReference>
<evidence type="ECO:0000259" key="9">
    <source>
        <dbReference type="PROSITE" id="PS51722"/>
    </source>
</evidence>
<evidence type="ECO:0000256" key="5">
    <source>
        <dbReference type="ARBA" id="ARBA00022917"/>
    </source>
</evidence>
<dbReference type="GO" id="GO:0003924">
    <property type="term" value="F:GTPase activity"/>
    <property type="evidence" value="ECO:0007669"/>
    <property type="project" value="InterPro"/>
</dbReference>
<dbReference type="Pfam" id="PF25461">
    <property type="entry name" value="Beta-barrel_SelB"/>
    <property type="match status" value="1"/>
</dbReference>
<organism evidence="10 11">
    <name type="scientific">Noviherbaspirillum pedocola</name>
    <dbReference type="NCBI Taxonomy" id="2801341"/>
    <lineage>
        <taxon>Bacteria</taxon>
        <taxon>Pseudomonadati</taxon>
        <taxon>Pseudomonadota</taxon>
        <taxon>Betaproteobacteria</taxon>
        <taxon>Burkholderiales</taxon>
        <taxon>Oxalobacteraceae</taxon>
        <taxon>Noviherbaspirillum</taxon>
    </lineage>
</organism>
<dbReference type="InterPro" id="IPR000795">
    <property type="entry name" value="T_Tr_GTP-bd_dom"/>
</dbReference>
<dbReference type="GO" id="GO:0003723">
    <property type="term" value="F:RNA binding"/>
    <property type="evidence" value="ECO:0007669"/>
    <property type="project" value="InterPro"/>
</dbReference>
<dbReference type="Pfam" id="PF09107">
    <property type="entry name" value="WHD_3rd_SelB"/>
    <property type="match status" value="1"/>
</dbReference>
<dbReference type="Proteomes" id="UP000622890">
    <property type="component" value="Unassembled WGS sequence"/>
</dbReference>
<dbReference type="InterPro" id="IPR036390">
    <property type="entry name" value="WH_DNA-bd_sf"/>
</dbReference>
<dbReference type="NCBIfam" id="TIGR00475">
    <property type="entry name" value="selB"/>
    <property type="match status" value="1"/>
</dbReference>
<dbReference type="Pfam" id="PF03144">
    <property type="entry name" value="GTP_EFTU_D2"/>
    <property type="match status" value="1"/>
</dbReference>
<feature type="domain" description="Tr-type G" evidence="9">
    <location>
        <begin position="5"/>
        <end position="180"/>
    </location>
</feature>
<dbReference type="PROSITE" id="PS51722">
    <property type="entry name" value="G_TR_2"/>
    <property type="match status" value="1"/>
</dbReference>
<evidence type="ECO:0000313" key="11">
    <source>
        <dbReference type="Proteomes" id="UP000622890"/>
    </source>
</evidence>
<sequence>MNGGNAHLTLGVIGHVDHGKTSLVRALTGTDTDRLKEEKERGMSIVLGFAWLGFEEGIVDVIDVPGHEAFVRTMIAGATGIDAALLVVDAREGIKPQTLEHLAIIELIGVSRGVIAITKSDLVPGAERDALLRRLRMRLKGTPLEFAPAVATSIISGEGIAELKAALRGLLLAHEDAAPSLARGYLPIDRVFSLPGHGTIVTGTLRAGRIAIGEELELMPSGRRATVRQLEMHGREVNMVHAGQRVGVNLRHVKPQDVTRGDVLAAPGLLKLGEWLDAEIRVTPDAPAPIANGQTLRLLFGATDVAARVRLLGKETLAPGEAGLGQLRTARPVAAAAGEAFILRRESPAATLGGGRLLDVAAGRHRRGDGAVRQRLAVLARGRGDEALAERLRGSGIAGMPLPRIAEMLGCDSDAARAAIDGYARLHGATVLHLQHHDALCEALLACLRDFHRREPARAGAPLPLCRASLPREVDDKLFKSILRGLASSGNIAFGNGLAWLPGHDPFAALDAKARGRAEQIEAHFLQGGVTPPDVEDYTIERASAALFHMLVEQGRILLLTGQLPGQRIAFHREAIEAAKARIRSAYPAPARFTVSEARGLLGSTRKFTVPLLAHLDAAGFTRRNGDIRVLREGLQAGAAARSGEGA</sequence>
<keyword evidence="10" id="KW-0251">Elongation factor</keyword>
<dbReference type="SUPFAM" id="SSF46785">
    <property type="entry name" value="Winged helix' DNA-binding domain"/>
    <property type="match status" value="2"/>
</dbReference>
<dbReference type="GO" id="GO:0005737">
    <property type="term" value="C:cytoplasm"/>
    <property type="evidence" value="ECO:0007669"/>
    <property type="project" value="UniProtKB-SubCell"/>
</dbReference>
<comment type="subcellular location">
    <subcellularLocation>
        <location evidence="1">Cytoplasm</location>
    </subcellularLocation>
</comment>
<dbReference type="SUPFAM" id="SSF50465">
    <property type="entry name" value="EF-Tu/eEF-1alpha/eIF2-gamma C-terminal domain"/>
    <property type="match status" value="1"/>
</dbReference>
<dbReference type="Pfam" id="PF00009">
    <property type="entry name" value="GTP_EFTU"/>
    <property type="match status" value="1"/>
</dbReference>
<dbReference type="InterPro" id="IPR036388">
    <property type="entry name" value="WH-like_DNA-bd_sf"/>
</dbReference>
<dbReference type="InterPro" id="IPR015191">
    <property type="entry name" value="SelB_WHD4"/>
</dbReference>
<dbReference type="SUPFAM" id="SSF52540">
    <property type="entry name" value="P-loop containing nucleoside triphosphate hydrolases"/>
    <property type="match status" value="1"/>
</dbReference>
<dbReference type="AlphaFoldDB" id="A0A934W7M4"/>
<dbReference type="InterPro" id="IPR057335">
    <property type="entry name" value="Beta-barrel_SelB"/>
</dbReference>
<proteinExistence type="predicted"/>
<dbReference type="EMBL" id="JAEPBG010000008">
    <property type="protein sequence ID" value="MBK4736555.1"/>
    <property type="molecule type" value="Genomic_DNA"/>
</dbReference>
<keyword evidence="3" id="KW-0963">Cytoplasm</keyword>
<gene>
    <name evidence="10" type="primary">selB</name>
    <name evidence="10" type="ORF">JJB74_18175</name>
</gene>
<keyword evidence="5" id="KW-0648">Protein biosynthesis</keyword>
<dbReference type="CDD" id="cd15491">
    <property type="entry name" value="selB_III"/>
    <property type="match status" value="1"/>
</dbReference>
<dbReference type="GO" id="GO:0003746">
    <property type="term" value="F:translation elongation factor activity"/>
    <property type="evidence" value="ECO:0007669"/>
    <property type="project" value="UniProtKB-KW"/>
</dbReference>
<dbReference type="InterPro" id="IPR009001">
    <property type="entry name" value="Transl_elong_EF1A/Init_IF2_C"/>
</dbReference>
<name>A0A934W7M4_9BURK</name>
<dbReference type="PANTHER" id="PTHR43721">
    <property type="entry name" value="ELONGATION FACTOR TU-RELATED"/>
    <property type="match status" value="1"/>
</dbReference>
<dbReference type="InterPro" id="IPR004161">
    <property type="entry name" value="EFTu-like_2"/>
</dbReference>
<dbReference type="InterPro" id="IPR009000">
    <property type="entry name" value="Transl_B-barrel_sf"/>
</dbReference>
<dbReference type="Gene3D" id="1.10.10.2770">
    <property type="match status" value="1"/>
</dbReference>
<dbReference type="PANTHER" id="PTHR43721:SF11">
    <property type="entry name" value="SELENOCYSTEINE-SPECIFIC ELONGATION FACTOR"/>
    <property type="match status" value="1"/>
</dbReference>
<dbReference type="InterPro" id="IPR004535">
    <property type="entry name" value="Transl_elong_SelB"/>
</dbReference>
<dbReference type="Gene3D" id="1.10.10.10">
    <property type="entry name" value="Winged helix-like DNA-binding domain superfamily/Winged helix DNA-binding domain"/>
    <property type="match status" value="1"/>
</dbReference>
<evidence type="ECO:0000256" key="6">
    <source>
        <dbReference type="ARBA" id="ARBA00023134"/>
    </source>
</evidence>
<dbReference type="SUPFAM" id="SSF50447">
    <property type="entry name" value="Translation proteins"/>
    <property type="match status" value="1"/>
</dbReference>
<comment type="caution">
    <text evidence="10">The sequence shown here is derived from an EMBL/GenBank/DDBJ whole genome shotgun (WGS) entry which is preliminary data.</text>
</comment>
<evidence type="ECO:0000256" key="2">
    <source>
        <dbReference type="ARBA" id="ARBA00015953"/>
    </source>
</evidence>
<protein>
    <recommendedName>
        <fullName evidence="2">Selenocysteine-specific elongation factor</fullName>
    </recommendedName>
    <alternativeName>
        <fullName evidence="8">SelB translation factor</fullName>
    </alternativeName>
</protein>
<dbReference type="GO" id="GO:0005525">
    <property type="term" value="F:GTP binding"/>
    <property type="evidence" value="ECO:0007669"/>
    <property type="project" value="UniProtKB-KW"/>
</dbReference>
<accession>A0A934W7M4</accession>
<evidence type="ECO:0000313" key="10">
    <source>
        <dbReference type="EMBL" id="MBK4736555.1"/>
    </source>
</evidence>
<evidence type="ECO:0000256" key="7">
    <source>
        <dbReference type="ARBA" id="ARBA00025526"/>
    </source>
</evidence>
<evidence type="ECO:0000256" key="8">
    <source>
        <dbReference type="ARBA" id="ARBA00031615"/>
    </source>
</evidence>
<reference evidence="10" key="1">
    <citation type="submission" date="2021-01" db="EMBL/GenBank/DDBJ databases">
        <title>Genome sequence of strain Noviherbaspirillum sp. DKR-6.</title>
        <authorList>
            <person name="Chaudhary D.K."/>
        </authorList>
    </citation>
    <scope>NUCLEOTIDE SEQUENCE</scope>
    <source>
        <strain evidence="10">DKR-6</strain>
    </source>
</reference>
<dbReference type="RefSeq" id="WP_200594120.1">
    <property type="nucleotide sequence ID" value="NZ_JAEPBG010000008.1"/>
</dbReference>
<dbReference type="GO" id="GO:0001514">
    <property type="term" value="P:selenocysteine incorporation"/>
    <property type="evidence" value="ECO:0007669"/>
    <property type="project" value="InterPro"/>
</dbReference>
<comment type="function">
    <text evidence="7">Translation factor necessary for the incorporation of selenocysteine into proteins. It probably replaces EF-Tu for the insertion of selenocysteine directed by the UGA codon. SelB binds GTP and GDP.</text>
</comment>
<dbReference type="CDD" id="cd04171">
    <property type="entry name" value="SelB"/>
    <property type="match status" value="1"/>
</dbReference>
<keyword evidence="11" id="KW-1185">Reference proteome</keyword>
<dbReference type="Gene3D" id="3.40.50.300">
    <property type="entry name" value="P-loop containing nucleotide triphosphate hydrolases"/>
    <property type="match status" value="1"/>
</dbReference>
<dbReference type="InterPro" id="IPR027417">
    <property type="entry name" value="P-loop_NTPase"/>
</dbReference>
<dbReference type="InterPro" id="IPR050055">
    <property type="entry name" value="EF-Tu_GTPase"/>
</dbReference>
<keyword evidence="6" id="KW-0342">GTP-binding</keyword>
<evidence type="ECO:0000256" key="1">
    <source>
        <dbReference type="ARBA" id="ARBA00004496"/>
    </source>
</evidence>
<evidence type="ECO:0000256" key="3">
    <source>
        <dbReference type="ARBA" id="ARBA00022490"/>
    </source>
</evidence>
<keyword evidence="4" id="KW-0547">Nucleotide-binding</keyword>